<evidence type="ECO:0000313" key="2">
    <source>
        <dbReference type="EMBL" id="KAE8950598.1"/>
    </source>
</evidence>
<proteinExistence type="predicted"/>
<evidence type="ECO:0000313" key="4">
    <source>
        <dbReference type="Proteomes" id="UP000429523"/>
    </source>
</evidence>
<evidence type="ECO:0000313" key="6">
    <source>
        <dbReference type="Proteomes" id="UP000460718"/>
    </source>
</evidence>
<dbReference type="AlphaFoldDB" id="A0A6A3DK98"/>
<comment type="caution">
    <text evidence="1">The sequence shown here is derived from an EMBL/GenBank/DDBJ whole genome shotgun (WGS) entry which is preliminary data.</text>
</comment>
<dbReference type="Proteomes" id="UP000433483">
    <property type="component" value="Unassembled WGS sequence"/>
</dbReference>
<dbReference type="EMBL" id="QXGF01005580">
    <property type="protein sequence ID" value="KAE8918548.1"/>
    <property type="molecule type" value="Genomic_DNA"/>
</dbReference>
<reference evidence="4 5" key="1">
    <citation type="submission" date="2018-08" db="EMBL/GenBank/DDBJ databases">
        <title>Genomic investigation of the strawberry pathogen Phytophthora fragariae indicates pathogenicity is determined by transcriptional variation in three key races.</title>
        <authorList>
            <person name="Adams T.M."/>
            <person name="Armitage A.D."/>
            <person name="Sobczyk M.K."/>
            <person name="Bates H.J."/>
            <person name="Dunwell J.M."/>
            <person name="Nellist C.F."/>
            <person name="Harrison R.J."/>
        </authorList>
    </citation>
    <scope>NUCLEOTIDE SEQUENCE [LARGE SCALE GENOMIC DNA]</scope>
    <source>
        <strain evidence="3 5">NOV-27</strain>
        <strain evidence="1 4">NOV-9</strain>
        <strain evidence="2 6">SCRP245</strain>
    </source>
</reference>
<evidence type="ECO:0000313" key="1">
    <source>
        <dbReference type="EMBL" id="KAE8918548.1"/>
    </source>
</evidence>
<dbReference type="Proteomes" id="UP000460718">
    <property type="component" value="Unassembled WGS sequence"/>
</dbReference>
<dbReference type="EMBL" id="QXGB01012289">
    <property type="protein sequence ID" value="KAE9142835.1"/>
    <property type="molecule type" value="Genomic_DNA"/>
</dbReference>
<protein>
    <submittedName>
        <fullName evidence="1">Uncharacterized protein</fullName>
    </submittedName>
</protein>
<evidence type="ECO:0000313" key="3">
    <source>
        <dbReference type="EMBL" id="KAE9142835.1"/>
    </source>
</evidence>
<gene>
    <name evidence="3" type="ORF">PF005_g33758</name>
    <name evidence="1" type="ORF">PF009_g31139</name>
    <name evidence="2" type="ORF">PF011_g33189</name>
</gene>
<name>A0A6A3DK98_9STRA</name>
<keyword evidence="5" id="KW-1185">Reference proteome</keyword>
<accession>A0A6A3DK98</accession>
<evidence type="ECO:0000313" key="5">
    <source>
        <dbReference type="Proteomes" id="UP000433483"/>
    </source>
</evidence>
<organism evidence="1 4">
    <name type="scientific">Phytophthora fragariae</name>
    <dbReference type="NCBI Taxonomy" id="53985"/>
    <lineage>
        <taxon>Eukaryota</taxon>
        <taxon>Sar</taxon>
        <taxon>Stramenopiles</taxon>
        <taxon>Oomycota</taxon>
        <taxon>Peronosporomycetes</taxon>
        <taxon>Peronosporales</taxon>
        <taxon>Peronosporaceae</taxon>
        <taxon>Phytophthora</taxon>
    </lineage>
</organism>
<dbReference type="Proteomes" id="UP000429523">
    <property type="component" value="Unassembled WGS sequence"/>
</dbReference>
<sequence length="73" mass="7813">MFRMSARSLSSCCSVLGRNWSSVATRPRPFSPGKKTVSNALGHGKPVNSSIGARLASDGTGEWLMLDCTRGNR</sequence>
<dbReference type="EMBL" id="QXFW01013021">
    <property type="protein sequence ID" value="KAE8950598.1"/>
    <property type="molecule type" value="Genomic_DNA"/>
</dbReference>